<evidence type="ECO:0000313" key="1">
    <source>
        <dbReference type="EMBL" id="KIM43491.1"/>
    </source>
</evidence>
<keyword evidence="2" id="KW-1185">Reference proteome</keyword>
<gene>
    <name evidence="1" type="ORF">M413DRAFT_25854</name>
</gene>
<dbReference type="EMBL" id="KN831775">
    <property type="protein sequence ID" value="KIM43491.1"/>
    <property type="molecule type" value="Genomic_DNA"/>
</dbReference>
<dbReference type="AlphaFoldDB" id="A0A0C3CIN8"/>
<reference evidence="2" key="2">
    <citation type="submission" date="2015-01" db="EMBL/GenBank/DDBJ databases">
        <title>Evolutionary Origins and Diversification of the Mycorrhizal Mutualists.</title>
        <authorList>
            <consortium name="DOE Joint Genome Institute"/>
            <consortium name="Mycorrhizal Genomics Consortium"/>
            <person name="Kohler A."/>
            <person name="Kuo A."/>
            <person name="Nagy L.G."/>
            <person name="Floudas D."/>
            <person name="Copeland A."/>
            <person name="Barry K.W."/>
            <person name="Cichocki N."/>
            <person name="Veneault-Fourrey C."/>
            <person name="LaButti K."/>
            <person name="Lindquist E.A."/>
            <person name="Lipzen A."/>
            <person name="Lundell T."/>
            <person name="Morin E."/>
            <person name="Murat C."/>
            <person name="Riley R."/>
            <person name="Ohm R."/>
            <person name="Sun H."/>
            <person name="Tunlid A."/>
            <person name="Henrissat B."/>
            <person name="Grigoriev I.V."/>
            <person name="Hibbett D.S."/>
            <person name="Martin F."/>
        </authorList>
    </citation>
    <scope>NUCLEOTIDE SEQUENCE [LARGE SCALE GENOMIC DNA]</scope>
    <source>
        <strain evidence="2">h7</strain>
    </source>
</reference>
<proteinExistence type="predicted"/>
<dbReference type="Proteomes" id="UP000053424">
    <property type="component" value="Unassembled WGS sequence"/>
</dbReference>
<name>A0A0C3CIN8_HEBCY</name>
<organism evidence="1 2">
    <name type="scientific">Hebeloma cylindrosporum</name>
    <dbReference type="NCBI Taxonomy" id="76867"/>
    <lineage>
        <taxon>Eukaryota</taxon>
        <taxon>Fungi</taxon>
        <taxon>Dikarya</taxon>
        <taxon>Basidiomycota</taxon>
        <taxon>Agaricomycotina</taxon>
        <taxon>Agaricomycetes</taxon>
        <taxon>Agaricomycetidae</taxon>
        <taxon>Agaricales</taxon>
        <taxon>Agaricineae</taxon>
        <taxon>Hymenogastraceae</taxon>
        <taxon>Hebeloma</taxon>
    </lineage>
</organism>
<accession>A0A0C3CIN8</accession>
<evidence type="ECO:0000313" key="2">
    <source>
        <dbReference type="Proteomes" id="UP000053424"/>
    </source>
</evidence>
<sequence length="161" mass="18657">MFSRHRKPSPVYDTLAKFGSVSLLHPHEDIGWIVYFENEEGACEAESKLAEIYQADSMKRIPTDPILHTEFFLRVHVVTNPSPISVIIAPLLFGYITSDLPNWIIERAADEVWNFIYEYYPCLLFSLVVLDIINKVYDNPFSVATSETQDRKVEPDFWLEN</sequence>
<reference evidence="1 2" key="1">
    <citation type="submission" date="2014-04" db="EMBL/GenBank/DDBJ databases">
        <authorList>
            <consortium name="DOE Joint Genome Institute"/>
            <person name="Kuo A."/>
            <person name="Gay G."/>
            <person name="Dore J."/>
            <person name="Kohler A."/>
            <person name="Nagy L.G."/>
            <person name="Floudas D."/>
            <person name="Copeland A."/>
            <person name="Barry K.W."/>
            <person name="Cichocki N."/>
            <person name="Veneault-Fourrey C."/>
            <person name="LaButti K."/>
            <person name="Lindquist E.A."/>
            <person name="Lipzen A."/>
            <person name="Lundell T."/>
            <person name="Morin E."/>
            <person name="Murat C."/>
            <person name="Sun H."/>
            <person name="Tunlid A."/>
            <person name="Henrissat B."/>
            <person name="Grigoriev I.V."/>
            <person name="Hibbett D.S."/>
            <person name="Martin F."/>
            <person name="Nordberg H.P."/>
            <person name="Cantor M.N."/>
            <person name="Hua S.X."/>
        </authorList>
    </citation>
    <scope>NUCLEOTIDE SEQUENCE [LARGE SCALE GENOMIC DNA]</scope>
    <source>
        <strain evidence="2">h7</strain>
    </source>
</reference>
<protein>
    <submittedName>
        <fullName evidence="1">Uncharacterized protein</fullName>
    </submittedName>
</protein>
<dbReference type="HOGENOM" id="CLU_1643911_0_0_1"/>